<dbReference type="SUPFAM" id="SSF49464">
    <property type="entry name" value="Carboxypeptidase regulatory domain-like"/>
    <property type="match status" value="1"/>
</dbReference>
<proteinExistence type="predicted"/>
<dbReference type="Pfam" id="PF07715">
    <property type="entry name" value="Plug"/>
    <property type="match status" value="1"/>
</dbReference>
<keyword evidence="5" id="KW-0176">Collagen</keyword>
<sequence length="775" mass="86592">MISLSEGLSIQQGPTYHLKGKVIEKKNGEPIVGASITWNNGTEGKVTDVNGVFSVQLLSGNYKLTISAVGKKTITKEINIKEDKSLSFTLENDVVQLSEVTVRSTTDVTHLNSASMGVNRLSIQSIKQMPALMGEVDVMNSIVTLPGISSVGEGAGGINVRGGSVGQNLVLFDGAPIYYTSHLFGFFSVFNQDVTDNVTLYKGSMPARYGGRVSSVIAVESLNTLVDSMRFIGGIGLISSRLTWVTPVISNKLGLMVSTRTTYSDWLLKSASNPQLKSSSASFLDLNAKVDYQLNDRSKLTFSTYYGRDQFAFDADTSYMYGNFASTLNYHVELNGGMNFTGLATISDNFSSVLGDYSNQQFELNINNRNTSVKMFLGAELGQHYVEVGGEANIYELRPGNLKPTSEKSIVNEIKIENDLGREFGLFTEATFKFDKIKFITGLRYSAYQKMGSYTSYSYDNSETKSVNSIIDTTYYGRSEKVIDYSGLEPRISLSYNIDSQQSFKLGYQRTRQYMHLIANNVAIAPTDIYKLSNEHIEPQIGDQWSIGYFRNFRADMYESSAELYYRKTQNTIDYKDGAQLLLNNVLETELVNGAGIAYGAEFSLIKTAGKLTGRLSYTYSRAFIQVDGEFDEEVINEGKLYPAYYDKPHDFTTILSYKLSSQLSLNMNFTYSTGRPVSIPISKYEVGAIAIGEFSNRNQYRIPDFHRMDVSFNYVPQNSKRKFESSWTFGIYNLYGRKNPFSVFFRDQNGAPPQAYRLAILGIPFPSITYNFKF</sequence>
<keyword evidence="2" id="KW-0472">Membrane</keyword>
<name>A0ABQ1LIV2_9BACT</name>
<dbReference type="InterPro" id="IPR037066">
    <property type="entry name" value="Plug_dom_sf"/>
</dbReference>
<comment type="caution">
    <text evidence="5">The sequence shown here is derived from an EMBL/GenBank/DDBJ whole genome shotgun (WGS) entry which is preliminary data.</text>
</comment>
<gene>
    <name evidence="5" type="ORF">GCM10011506_07870</name>
</gene>
<keyword evidence="6" id="KW-1185">Reference proteome</keyword>
<evidence type="ECO:0000256" key="2">
    <source>
        <dbReference type="ARBA" id="ARBA00023136"/>
    </source>
</evidence>
<dbReference type="Gene3D" id="2.40.170.20">
    <property type="entry name" value="TonB-dependent receptor, beta-barrel domain"/>
    <property type="match status" value="1"/>
</dbReference>
<dbReference type="Gene3D" id="2.170.130.10">
    <property type="entry name" value="TonB-dependent receptor, plug domain"/>
    <property type="match status" value="1"/>
</dbReference>
<accession>A0ABQ1LIV2</accession>
<evidence type="ECO:0000313" key="5">
    <source>
        <dbReference type="EMBL" id="GGC24975.1"/>
    </source>
</evidence>
<dbReference type="InterPro" id="IPR008969">
    <property type="entry name" value="CarboxyPept-like_regulatory"/>
</dbReference>
<feature type="domain" description="TonB-dependent receptor plug" evidence="4">
    <location>
        <begin position="134"/>
        <end position="212"/>
    </location>
</feature>
<organism evidence="5 6">
    <name type="scientific">Marivirga lumbricoides</name>
    <dbReference type="NCBI Taxonomy" id="1046115"/>
    <lineage>
        <taxon>Bacteria</taxon>
        <taxon>Pseudomonadati</taxon>
        <taxon>Bacteroidota</taxon>
        <taxon>Cytophagia</taxon>
        <taxon>Cytophagales</taxon>
        <taxon>Marivirgaceae</taxon>
        <taxon>Marivirga</taxon>
    </lineage>
</organism>
<keyword evidence="3" id="KW-0998">Cell outer membrane</keyword>
<dbReference type="InterPro" id="IPR036942">
    <property type="entry name" value="Beta-barrel_TonB_sf"/>
</dbReference>
<dbReference type="EMBL" id="BMEC01000002">
    <property type="protein sequence ID" value="GGC24975.1"/>
    <property type="molecule type" value="Genomic_DNA"/>
</dbReference>
<evidence type="ECO:0000313" key="6">
    <source>
        <dbReference type="Proteomes" id="UP000636010"/>
    </source>
</evidence>
<dbReference type="Proteomes" id="UP000636010">
    <property type="component" value="Unassembled WGS sequence"/>
</dbReference>
<evidence type="ECO:0000259" key="4">
    <source>
        <dbReference type="Pfam" id="PF07715"/>
    </source>
</evidence>
<reference evidence="6" key="1">
    <citation type="journal article" date="2019" name="Int. J. Syst. Evol. Microbiol.">
        <title>The Global Catalogue of Microorganisms (GCM) 10K type strain sequencing project: providing services to taxonomists for standard genome sequencing and annotation.</title>
        <authorList>
            <consortium name="The Broad Institute Genomics Platform"/>
            <consortium name="The Broad Institute Genome Sequencing Center for Infectious Disease"/>
            <person name="Wu L."/>
            <person name="Ma J."/>
        </authorList>
    </citation>
    <scope>NUCLEOTIDE SEQUENCE [LARGE SCALE GENOMIC DNA]</scope>
    <source>
        <strain evidence="6">CGMCC 1.10832</strain>
    </source>
</reference>
<dbReference type="InterPro" id="IPR012910">
    <property type="entry name" value="Plug_dom"/>
</dbReference>
<comment type="subcellular location">
    <subcellularLocation>
        <location evidence="1">Cell outer membrane</location>
    </subcellularLocation>
</comment>
<evidence type="ECO:0000256" key="3">
    <source>
        <dbReference type="ARBA" id="ARBA00023237"/>
    </source>
</evidence>
<evidence type="ECO:0000256" key="1">
    <source>
        <dbReference type="ARBA" id="ARBA00004442"/>
    </source>
</evidence>
<dbReference type="Gene3D" id="2.60.40.1120">
    <property type="entry name" value="Carboxypeptidase-like, regulatory domain"/>
    <property type="match status" value="1"/>
</dbReference>
<protein>
    <submittedName>
        <fullName evidence="5">Collagen-binding protein</fullName>
    </submittedName>
</protein>
<dbReference type="Pfam" id="PF13715">
    <property type="entry name" value="CarbopepD_reg_2"/>
    <property type="match status" value="1"/>
</dbReference>
<dbReference type="SUPFAM" id="SSF56935">
    <property type="entry name" value="Porins"/>
    <property type="match status" value="1"/>
</dbReference>